<dbReference type="PANTHER" id="PTHR10367:SF17">
    <property type="entry name" value="MRNA-CAPPING ENZYME"/>
    <property type="match status" value="1"/>
</dbReference>
<dbReference type="Gene3D" id="3.30.470.30">
    <property type="entry name" value="DNA ligase/mRNA capping enzyme"/>
    <property type="match status" value="1"/>
</dbReference>
<dbReference type="Proteomes" id="UP001516023">
    <property type="component" value="Unassembled WGS sequence"/>
</dbReference>
<dbReference type="InterPro" id="IPR051029">
    <property type="entry name" value="mRNA_Capping_Enz/RNA_Phosphat"/>
</dbReference>
<protein>
    <recommendedName>
        <fullName evidence="2">mRNA capping enzyme adenylation domain-containing protein</fullName>
    </recommendedName>
</protein>
<reference evidence="3 4" key="1">
    <citation type="journal article" date="2020" name="G3 (Bethesda)">
        <title>Improved Reference Genome for Cyclotella cryptica CCMP332, a Model for Cell Wall Morphogenesis, Salinity Adaptation, and Lipid Production in Diatoms (Bacillariophyta).</title>
        <authorList>
            <person name="Roberts W.R."/>
            <person name="Downey K.M."/>
            <person name="Ruck E.C."/>
            <person name="Traller J.C."/>
            <person name="Alverson A.J."/>
        </authorList>
    </citation>
    <scope>NUCLEOTIDE SEQUENCE [LARGE SCALE GENOMIC DNA]</scope>
    <source>
        <strain evidence="3 4">CCMP332</strain>
    </source>
</reference>
<keyword evidence="4" id="KW-1185">Reference proteome</keyword>
<dbReference type="AlphaFoldDB" id="A0ABD3PJ67"/>
<evidence type="ECO:0000313" key="4">
    <source>
        <dbReference type="Proteomes" id="UP001516023"/>
    </source>
</evidence>
<feature type="region of interest" description="Disordered" evidence="1">
    <location>
        <begin position="337"/>
        <end position="359"/>
    </location>
</feature>
<proteinExistence type="predicted"/>
<feature type="domain" description="mRNA capping enzyme adenylation" evidence="2">
    <location>
        <begin position="431"/>
        <end position="607"/>
    </location>
</feature>
<evidence type="ECO:0000313" key="3">
    <source>
        <dbReference type="EMBL" id="KAL3787807.1"/>
    </source>
</evidence>
<dbReference type="EMBL" id="JABMIG020000168">
    <property type="protein sequence ID" value="KAL3787807.1"/>
    <property type="molecule type" value="Genomic_DNA"/>
</dbReference>
<dbReference type="PANTHER" id="PTHR10367">
    <property type="entry name" value="MRNA-CAPPING ENZYME"/>
    <property type="match status" value="1"/>
</dbReference>
<dbReference type="GO" id="GO:0003824">
    <property type="term" value="F:catalytic activity"/>
    <property type="evidence" value="ECO:0007669"/>
    <property type="project" value="UniProtKB-ARBA"/>
</dbReference>
<dbReference type="InterPro" id="IPR029021">
    <property type="entry name" value="Prot-tyrosine_phosphatase-like"/>
</dbReference>
<evidence type="ECO:0000256" key="1">
    <source>
        <dbReference type="SAM" id="MobiDB-lite"/>
    </source>
</evidence>
<sequence>MASNYAPRPPLLPWTSGTWSTRWSSQGRLSTTPILRTPFLLLKAPASTLYEEKFGGDRNMFTVGMYCSRMMARGIRIGLVVDCTALDLEEFEPLPDTATTTTTAGNSGKKSSVKKKKNVLDRRVRYFHNPSEWDDFDVEYYRLMPPKSSYEENDNSQEEHNEPLASQVLGDFFRVVINFIQKSRSATGKSEGNSTITHISLFDSRGGLGVASYLAAAYMCHALKAPVHAALEAVKEGSPSQPSPSDSIRKWGLCDLRLVKDLQTRFKGSREIVMEGGVPSWWWAVEDEDDNEDEGEVKDGDLSADTTIDRVEIENSGKRKLNDERIVIPPCCVSVEDSANSKRPRTNSDMLPPSSKPGLFPVLPREALEPVSIDSSKAIRAMTVLAQLTQSSLPLTLLPFKPEVDISNITSLENSDSNTNNILQSMKSSLDRYKVTWLSTHGRRGLLLILSEAIYFIERQTDSSTNNPSPISVSVVTTMKFPSAKDPQIQQHRTLLDVVLVHDVEKTNQCYRFYILDILCIEGGMVWHKSWKERWRFLNDGVLMPRKKEEAKQLQQHSSSIGHKYQKEPIRIRAKEYFPLQKLEYVINDVCAVVGHEAKGVRIVPMGAYGIHKEHCTDENREAITAINAAVWKRGGSADEQQLISLLLR</sequence>
<comment type="caution">
    <text evidence="3">The sequence shown here is derived from an EMBL/GenBank/DDBJ whole genome shotgun (WGS) entry which is preliminary data.</text>
</comment>
<dbReference type="Pfam" id="PF01331">
    <property type="entry name" value="mRNA_cap_enzyme"/>
    <property type="match status" value="1"/>
</dbReference>
<dbReference type="Gene3D" id="3.90.190.10">
    <property type="entry name" value="Protein tyrosine phosphatase superfamily"/>
    <property type="match status" value="1"/>
</dbReference>
<accession>A0ABD3PJ67</accession>
<feature type="region of interest" description="Disordered" evidence="1">
    <location>
        <begin position="96"/>
        <end position="116"/>
    </location>
</feature>
<organism evidence="3 4">
    <name type="scientific">Cyclotella cryptica</name>
    <dbReference type="NCBI Taxonomy" id="29204"/>
    <lineage>
        <taxon>Eukaryota</taxon>
        <taxon>Sar</taxon>
        <taxon>Stramenopiles</taxon>
        <taxon>Ochrophyta</taxon>
        <taxon>Bacillariophyta</taxon>
        <taxon>Coscinodiscophyceae</taxon>
        <taxon>Thalassiosirophycidae</taxon>
        <taxon>Stephanodiscales</taxon>
        <taxon>Stephanodiscaceae</taxon>
        <taxon>Cyclotella</taxon>
    </lineage>
</organism>
<gene>
    <name evidence="3" type="ORF">HJC23_003556</name>
</gene>
<feature type="compositionally biased region" description="Low complexity" evidence="1">
    <location>
        <begin position="97"/>
        <end position="110"/>
    </location>
</feature>
<evidence type="ECO:0000259" key="2">
    <source>
        <dbReference type="Pfam" id="PF01331"/>
    </source>
</evidence>
<name>A0ABD3PJ67_9STRA</name>
<dbReference type="InterPro" id="IPR001339">
    <property type="entry name" value="mRNA_cap_enzyme_adenylation"/>
</dbReference>